<dbReference type="PANTHER" id="PTHR10316:SF40">
    <property type="entry name" value="LD27118P"/>
    <property type="match status" value="1"/>
</dbReference>
<dbReference type="Gene3D" id="2.30.42.10">
    <property type="match status" value="1"/>
</dbReference>
<gene>
    <name evidence="3" type="ORF">PACLA_8A041129</name>
</gene>
<protein>
    <submittedName>
        <fullName evidence="3">Membrane-associated guanylate kinase, WW and PDZ domain-containing 1-like</fullName>
    </submittedName>
</protein>
<dbReference type="GO" id="GO:0005737">
    <property type="term" value="C:cytoplasm"/>
    <property type="evidence" value="ECO:0007669"/>
    <property type="project" value="TreeGrafter"/>
</dbReference>
<keyword evidence="3" id="KW-0808">Transferase</keyword>
<dbReference type="FunFam" id="3.30.63.10:FF:000002">
    <property type="entry name" value="Guanylate kinase 1"/>
    <property type="match status" value="1"/>
</dbReference>
<accession>A0A7D9DAL3</accession>
<reference evidence="3" key="1">
    <citation type="submission" date="2020-04" db="EMBL/GenBank/DDBJ databases">
        <authorList>
            <person name="Alioto T."/>
            <person name="Alioto T."/>
            <person name="Gomez Garrido J."/>
        </authorList>
    </citation>
    <scope>NUCLEOTIDE SEQUENCE</scope>
    <source>
        <strain evidence="3">A484AB</strain>
    </source>
</reference>
<dbReference type="InterPro" id="IPR027417">
    <property type="entry name" value="P-loop_NTPase"/>
</dbReference>
<dbReference type="Pfam" id="PF00625">
    <property type="entry name" value="Guanylate_kin"/>
    <property type="match status" value="1"/>
</dbReference>
<dbReference type="SMART" id="SM00072">
    <property type="entry name" value="GuKc"/>
    <property type="match status" value="1"/>
</dbReference>
<dbReference type="OrthoDB" id="66881at2759"/>
<dbReference type="InterPro" id="IPR036034">
    <property type="entry name" value="PDZ_sf"/>
</dbReference>
<dbReference type="GO" id="GO:0016301">
    <property type="term" value="F:kinase activity"/>
    <property type="evidence" value="ECO:0007669"/>
    <property type="project" value="UniProtKB-KW"/>
</dbReference>
<dbReference type="PROSITE" id="PS50052">
    <property type="entry name" value="GUANYLATE_KINASE_2"/>
    <property type="match status" value="1"/>
</dbReference>
<dbReference type="PANTHER" id="PTHR10316">
    <property type="entry name" value="MEMBRANE ASSOCIATED GUANYLATE KINASE-RELATED"/>
    <property type="match status" value="1"/>
</dbReference>
<evidence type="ECO:0000256" key="1">
    <source>
        <dbReference type="ARBA" id="ARBA00004170"/>
    </source>
</evidence>
<keyword evidence="2" id="KW-0472">Membrane</keyword>
<evidence type="ECO:0000313" key="3">
    <source>
        <dbReference type="EMBL" id="CAB3980989.1"/>
    </source>
</evidence>
<dbReference type="InterPro" id="IPR020590">
    <property type="entry name" value="Guanylate_kinase_CS"/>
</dbReference>
<dbReference type="InterPro" id="IPR008145">
    <property type="entry name" value="GK/Ca_channel_bsu"/>
</dbReference>
<dbReference type="PROSITE" id="PS50106">
    <property type="entry name" value="PDZ"/>
    <property type="match status" value="1"/>
</dbReference>
<evidence type="ECO:0000256" key="2">
    <source>
        <dbReference type="ARBA" id="ARBA00023136"/>
    </source>
</evidence>
<dbReference type="GO" id="GO:0016020">
    <property type="term" value="C:membrane"/>
    <property type="evidence" value="ECO:0007669"/>
    <property type="project" value="UniProtKB-SubCell"/>
</dbReference>
<sequence>MPAHANQKSQRHWSKNVRDVSLIHDGLQLRVEGGAENGEFLYVVALPTEKTRYRKGRFRTGDILIELNEEAVVGLTLQDLMNRINKAGKKVNFKVVQPGGGINKDMRDFLSQDFPNSDEVDIDLQDATRDNLYARTVPCTTRPPRSGEEAGIDYIFISREKFLEMEKNGYFLETGSYNGHYYGTPKPLLSDLMTKDEPAENETLQVEEQTKDNTENSELVIVHRENLNEENGLKEGLENDSQNNVEKDEILQNQPIQV</sequence>
<comment type="caution">
    <text evidence="3">The sequence shown here is derived from an EMBL/GenBank/DDBJ whole genome shotgun (WGS) entry which is preliminary data.</text>
</comment>
<dbReference type="SUPFAM" id="SSF50156">
    <property type="entry name" value="PDZ domain-like"/>
    <property type="match status" value="1"/>
</dbReference>
<dbReference type="Proteomes" id="UP001152795">
    <property type="component" value="Unassembled WGS sequence"/>
</dbReference>
<dbReference type="AlphaFoldDB" id="A0A7D9DAL3"/>
<proteinExistence type="predicted"/>
<evidence type="ECO:0000313" key="4">
    <source>
        <dbReference type="Proteomes" id="UP001152795"/>
    </source>
</evidence>
<dbReference type="Gene3D" id="3.30.63.10">
    <property type="entry name" value="Guanylate Kinase phosphate binding domain"/>
    <property type="match status" value="1"/>
</dbReference>
<keyword evidence="3" id="KW-0418">Kinase</keyword>
<dbReference type="PROSITE" id="PS00856">
    <property type="entry name" value="GUANYLATE_KINASE_1"/>
    <property type="match status" value="1"/>
</dbReference>
<dbReference type="GO" id="GO:0007165">
    <property type="term" value="P:signal transduction"/>
    <property type="evidence" value="ECO:0007669"/>
    <property type="project" value="TreeGrafter"/>
</dbReference>
<dbReference type="SUPFAM" id="SSF52540">
    <property type="entry name" value="P-loop containing nucleoside triphosphate hydrolases"/>
    <property type="match status" value="1"/>
</dbReference>
<dbReference type="InterPro" id="IPR001478">
    <property type="entry name" value="PDZ"/>
</dbReference>
<organism evidence="3 4">
    <name type="scientific">Paramuricea clavata</name>
    <name type="common">Red gorgonian</name>
    <name type="synonym">Violescent sea-whip</name>
    <dbReference type="NCBI Taxonomy" id="317549"/>
    <lineage>
        <taxon>Eukaryota</taxon>
        <taxon>Metazoa</taxon>
        <taxon>Cnidaria</taxon>
        <taxon>Anthozoa</taxon>
        <taxon>Octocorallia</taxon>
        <taxon>Malacalcyonacea</taxon>
        <taxon>Plexauridae</taxon>
        <taxon>Paramuricea</taxon>
    </lineage>
</organism>
<dbReference type="InterPro" id="IPR008144">
    <property type="entry name" value="Guanylate_kin-like_dom"/>
</dbReference>
<dbReference type="EMBL" id="CACRXK020000342">
    <property type="protein sequence ID" value="CAB3980989.1"/>
    <property type="molecule type" value="Genomic_DNA"/>
</dbReference>
<name>A0A7D9DAL3_PARCT</name>
<keyword evidence="4" id="KW-1185">Reference proteome</keyword>
<comment type="subcellular location">
    <subcellularLocation>
        <location evidence="1">Membrane</location>
        <topology evidence="1">Peripheral membrane protein</topology>
    </subcellularLocation>
</comment>